<evidence type="ECO:0000313" key="3">
    <source>
        <dbReference type="Proteomes" id="UP000239899"/>
    </source>
</evidence>
<feature type="region of interest" description="Disordered" evidence="1">
    <location>
        <begin position="48"/>
        <end position="81"/>
    </location>
</feature>
<organism evidence="2 3">
    <name type="scientific">Chlorella sorokiniana</name>
    <name type="common">Freshwater green alga</name>
    <dbReference type="NCBI Taxonomy" id="3076"/>
    <lineage>
        <taxon>Eukaryota</taxon>
        <taxon>Viridiplantae</taxon>
        <taxon>Chlorophyta</taxon>
        <taxon>core chlorophytes</taxon>
        <taxon>Trebouxiophyceae</taxon>
        <taxon>Chlorellales</taxon>
        <taxon>Chlorellaceae</taxon>
        <taxon>Chlorella clade</taxon>
        <taxon>Chlorella</taxon>
    </lineage>
</organism>
<comment type="caution">
    <text evidence="2">The sequence shown here is derived from an EMBL/GenBank/DDBJ whole genome shotgun (WGS) entry which is preliminary data.</text>
</comment>
<dbReference type="Proteomes" id="UP000239899">
    <property type="component" value="Unassembled WGS sequence"/>
</dbReference>
<feature type="compositionally biased region" description="Basic and acidic residues" evidence="1">
    <location>
        <begin position="68"/>
        <end position="81"/>
    </location>
</feature>
<sequence>MDVRSQVTGDLIGRDAGEVGTVVDHCLKAPEAACEGLPLGEERLVAQSEDHGHPDGEHILKGTPVVPHEIDPHMRDTQDAD</sequence>
<dbReference type="AlphaFoldDB" id="A0A2P6TWH0"/>
<keyword evidence="3" id="KW-1185">Reference proteome</keyword>
<evidence type="ECO:0000256" key="1">
    <source>
        <dbReference type="SAM" id="MobiDB-lite"/>
    </source>
</evidence>
<feature type="compositionally biased region" description="Basic and acidic residues" evidence="1">
    <location>
        <begin position="48"/>
        <end position="60"/>
    </location>
</feature>
<protein>
    <submittedName>
        <fullName evidence="2">DNA mismatch repair</fullName>
    </submittedName>
</protein>
<gene>
    <name evidence="2" type="ORF">C2E21_3007</name>
</gene>
<proteinExistence type="predicted"/>
<name>A0A2P6TWH0_CHLSO</name>
<dbReference type="EMBL" id="LHPG02000005">
    <property type="protein sequence ID" value="PRW58411.1"/>
    <property type="molecule type" value="Genomic_DNA"/>
</dbReference>
<accession>A0A2P6TWH0</accession>
<reference evidence="2 3" key="1">
    <citation type="journal article" date="2018" name="Plant J.">
        <title>Genome sequences of Chlorella sorokiniana UTEX 1602 and Micractinium conductrix SAG 241.80: implications to maltose excretion by a green alga.</title>
        <authorList>
            <person name="Arriola M.B."/>
            <person name="Velmurugan N."/>
            <person name="Zhang Y."/>
            <person name="Plunkett M.H."/>
            <person name="Hondzo H."/>
            <person name="Barney B.M."/>
        </authorList>
    </citation>
    <scope>NUCLEOTIDE SEQUENCE [LARGE SCALE GENOMIC DNA]</scope>
    <source>
        <strain evidence="3">UTEX 1602</strain>
    </source>
</reference>
<evidence type="ECO:0000313" key="2">
    <source>
        <dbReference type="EMBL" id="PRW58411.1"/>
    </source>
</evidence>